<evidence type="ECO:0000256" key="7">
    <source>
        <dbReference type="SAM" id="Phobius"/>
    </source>
</evidence>
<dbReference type="Proteomes" id="UP000324575">
    <property type="component" value="Unassembled WGS sequence"/>
</dbReference>
<dbReference type="NCBIfam" id="TIGR03025">
    <property type="entry name" value="EPS_sugtrans"/>
    <property type="match status" value="1"/>
</dbReference>
<feature type="domain" description="Bacterial sugar transferase" evidence="8">
    <location>
        <begin position="277"/>
        <end position="461"/>
    </location>
</feature>
<dbReference type="PANTHER" id="PTHR30576:SF0">
    <property type="entry name" value="UNDECAPRENYL-PHOSPHATE N-ACETYLGALACTOSAMINYL 1-PHOSPHATE TRANSFERASE-RELATED"/>
    <property type="match status" value="1"/>
</dbReference>
<dbReference type="GO" id="GO:0089702">
    <property type="term" value="F:undecaprenyl-phosphate glucose phosphotransferase activity"/>
    <property type="evidence" value="ECO:0007669"/>
    <property type="project" value="UniProtKB-EC"/>
</dbReference>
<dbReference type="Pfam" id="PF02397">
    <property type="entry name" value="Bac_transf"/>
    <property type="match status" value="1"/>
</dbReference>
<keyword evidence="3 9" id="KW-0808">Transferase</keyword>
<feature type="transmembrane region" description="Helical" evidence="7">
    <location>
        <begin position="12"/>
        <end position="32"/>
    </location>
</feature>
<dbReference type="InterPro" id="IPR036291">
    <property type="entry name" value="NAD(P)-bd_dom_sf"/>
</dbReference>
<evidence type="ECO:0000313" key="10">
    <source>
        <dbReference type="Proteomes" id="UP000324575"/>
    </source>
</evidence>
<feature type="transmembrane region" description="Helical" evidence="7">
    <location>
        <begin position="52"/>
        <end position="71"/>
    </location>
</feature>
<dbReference type="EC" id="2.7.8.31" evidence="9"/>
<comment type="similarity">
    <text evidence="2">Belongs to the bacterial sugar transferase family.</text>
</comment>
<dbReference type="EMBL" id="SNRX01000006">
    <property type="protein sequence ID" value="KAA6302670.1"/>
    <property type="molecule type" value="Genomic_DNA"/>
</dbReference>
<reference evidence="9 10" key="1">
    <citation type="submission" date="2019-03" db="EMBL/GenBank/DDBJ databases">
        <title>Single cell metagenomics reveals metabolic interactions within the superorganism composed of flagellate Streblomastix strix and complex community of Bacteroidetes bacteria on its surface.</title>
        <authorList>
            <person name="Treitli S.C."/>
            <person name="Kolisko M."/>
            <person name="Husnik F."/>
            <person name="Keeling P."/>
            <person name="Hampl V."/>
        </authorList>
    </citation>
    <scope>NUCLEOTIDE SEQUENCE [LARGE SCALE GENOMIC DNA]</scope>
    <source>
        <strain evidence="9">St1</strain>
    </source>
</reference>
<dbReference type="AlphaFoldDB" id="A0A5M8P334"/>
<evidence type="ECO:0000256" key="1">
    <source>
        <dbReference type="ARBA" id="ARBA00004141"/>
    </source>
</evidence>
<name>A0A5M8P334_9BACT</name>
<feature type="transmembrane region" description="Helical" evidence="7">
    <location>
        <begin position="83"/>
        <end position="102"/>
    </location>
</feature>
<evidence type="ECO:0000256" key="6">
    <source>
        <dbReference type="ARBA" id="ARBA00023136"/>
    </source>
</evidence>
<feature type="transmembrane region" description="Helical" evidence="7">
    <location>
        <begin position="114"/>
        <end position="131"/>
    </location>
</feature>
<evidence type="ECO:0000259" key="8">
    <source>
        <dbReference type="Pfam" id="PF02397"/>
    </source>
</evidence>
<dbReference type="PANTHER" id="PTHR30576">
    <property type="entry name" value="COLANIC BIOSYNTHESIS UDP-GLUCOSE LIPID CARRIER TRANSFERASE"/>
    <property type="match status" value="1"/>
</dbReference>
<accession>A0A5M8P334</accession>
<protein>
    <submittedName>
        <fullName evidence="9">UDP-glucose:undecaprenyl-phosphate glucose-1-phosphate transferase</fullName>
        <ecNumber evidence="9">2.7.8.31</ecNumber>
    </submittedName>
</protein>
<evidence type="ECO:0000256" key="3">
    <source>
        <dbReference type="ARBA" id="ARBA00022679"/>
    </source>
</evidence>
<dbReference type="GO" id="GO:0016020">
    <property type="term" value="C:membrane"/>
    <property type="evidence" value="ECO:0007669"/>
    <property type="project" value="UniProtKB-SubCell"/>
</dbReference>
<keyword evidence="5 7" id="KW-1133">Transmembrane helix</keyword>
<dbReference type="Gene3D" id="3.40.50.720">
    <property type="entry name" value="NAD(P)-binding Rossmann-like Domain"/>
    <property type="match status" value="1"/>
</dbReference>
<gene>
    <name evidence="9" type="ORF">EZS26_001177</name>
</gene>
<dbReference type="InterPro" id="IPR017473">
    <property type="entry name" value="Undecaprenyl-P_gluc_Ptfrase"/>
</dbReference>
<keyword evidence="6 7" id="KW-0472">Membrane</keyword>
<comment type="subcellular location">
    <subcellularLocation>
        <location evidence="1">Membrane</location>
        <topology evidence="1">Multi-pass membrane protein</topology>
    </subcellularLocation>
</comment>
<keyword evidence="4 7" id="KW-0812">Transmembrane</keyword>
<sequence length="468" mass="55488">MQKKKEGYGFLIKWLIVLGDLIILNGLFILVFQCTKTDPVSKLNDNWQACLLMVNFCYCFSVQLIPIWIYKPIIYADKVVQRSFSLVTTYSVLLIACLFFLYLDSSDFPVRLIIYYYIGLFLLFPLWRFYARELLKKYRRYGRNYKRIIIVGAGKNGLTLHEEIKKDMAYGFQISGFFDDNLALKQSLPNYLGKTDEVEDFVLKHHIDEIYCTLPNSQDNKIIRLLNFAEKHMIRFYLIPEFSRYVKRHLTLENIESLPVLAVRSEPLQTIHNQFIKRTFDIVFSFLFLCSLFPFVYIVMGTMIKLSSPGPVFFKQKRTGLYGKDFYCYKFRSMRKNKDANEKQAIQNDPRITKIGRFLRRSNMDELPQFFNVLKGDMSIVGPRPHMLKHTEIYSTIIDKYMVRHLIKPGITGWAQINGYRGETRLLEQMETRVRYDVWYLENWTFFLDLKIICVTILNMFRGEKNAF</sequence>
<evidence type="ECO:0000256" key="5">
    <source>
        <dbReference type="ARBA" id="ARBA00022989"/>
    </source>
</evidence>
<organism evidence="9 10">
    <name type="scientific">Candidatus Ordinivivax streblomastigis</name>
    <dbReference type="NCBI Taxonomy" id="2540710"/>
    <lineage>
        <taxon>Bacteria</taxon>
        <taxon>Pseudomonadati</taxon>
        <taxon>Bacteroidota</taxon>
        <taxon>Bacteroidia</taxon>
        <taxon>Bacteroidales</taxon>
        <taxon>Candidatus Ordinivivax</taxon>
    </lineage>
</organism>
<evidence type="ECO:0000256" key="4">
    <source>
        <dbReference type="ARBA" id="ARBA00022692"/>
    </source>
</evidence>
<proteinExistence type="inferred from homology"/>
<dbReference type="Pfam" id="PF13727">
    <property type="entry name" value="CoA_binding_3"/>
    <property type="match status" value="1"/>
</dbReference>
<dbReference type="InterPro" id="IPR003362">
    <property type="entry name" value="Bact_transf"/>
</dbReference>
<feature type="transmembrane region" description="Helical" evidence="7">
    <location>
        <begin position="282"/>
        <end position="304"/>
    </location>
</feature>
<dbReference type="NCBIfam" id="TIGR03023">
    <property type="entry name" value="WcaJ_sugtrans"/>
    <property type="match status" value="1"/>
</dbReference>
<dbReference type="InterPro" id="IPR017475">
    <property type="entry name" value="EPS_sugar_tfrase"/>
</dbReference>
<comment type="caution">
    <text evidence="9">The sequence shown here is derived from an EMBL/GenBank/DDBJ whole genome shotgun (WGS) entry which is preliminary data.</text>
</comment>
<evidence type="ECO:0000313" key="9">
    <source>
        <dbReference type="EMBL" id="KAA6302670.1"/>
    </source>
</evidence>
<evidence type="ECO:0000256" key="2">
    <source>
        <dbReference type="ARBA" id="ARBA00006464"/>
    </source>
</evidence>
<dbReference type="SUPFAM" id="SSF51735">
    <property type="entry name" value="NAD(P)-binding Rossmann-fold domains"/>
    <property type="match status" value="1"/>
</dbReference>